<organism evidence="6 7">
    <name type="scientific">Sulfidibacter corallicola</name>
    <dbReference type="NCBI Taxonomy" id="2818388"/>
    <lineage>
        <taxon>Bacteria</taxon>
        <taxon>Pseudomonadati</taxon>
        <taxon>Acidobacteriota</taxon>
        <taxon>Holophagae</taxon>
        <taxon>Acanthopleuribacterales</taxon>
        <taxon>Acanthopleuribacteraceae</taxon>
        <taxon>Sulfidibacter</taxon>
    </lineage>
</organism>
<keyword evidence="3 4" id="KW-0418">Kinase</keyword>
<feature type="domain" description="Aspartate/glutamate/uridylate kinase" evidence="5">
    <location>
        <begin position="3"/>
        <end position="293"/>
    </location>
</feature>
<dbReference type="Gene3D" id="3.40.1160.10">
    <property type="entry name" value="Acetylglutamate kinase-like"/>
    <property type="match status" value="1"/>
</dbReference>
<comment type="similarity">
    <text evidence="1 4">Belongs to the carbamate kinase family.</text>
</comment>
<dbReference type="RefSeq" id="WP_237377715.1">
    <property type="nucleotide sequence ID" value="NZ_CP071793.1"/>
</dbReference>
<dbReference type="NCBIfam" id="NF009007">
    <property type="entry name" value="PRK12352.1"/>
    <property type="match status" value="1"/>
</dbReference>
<dbReference type="KEGG" id="scor:J3U87_20915"/>
<dbReference type="CDD" id="cd04235">
    <property type="entry name" value="AAK_CK"/>
    <property type="match status" value="1"/>
</dbReference>
<dbReference type="PRINTS" id="PR01469">
    <property type="entry name" value="CARBMTKINASE"/>
</dbReference>
<evidence type="ECO:0000256" key="4">
    <source>
        <dbReference type="PIRNR" id="PIRNR000723"/>
    </source>
</evidence>
<reference evidence="6" key="1">
    <citation type="submission" date="2021-03" db="EMBL/GenBank/DDBJ databases">
        <title>Acanthopleuribacteraceae sp. M133.</title>
        <authorList>
            <person name="Wang G."/>
        </authorList>
    </citation>
    <scope>NUCLEOTIDE SEQUENCE</scope>
    <source>
        <strain evidence="6">M133</strain>
    </source>
</reference>
<accession>A0A8A4TEK0</accession>
<evidence type="ECO:0000259" key="5">
    <source>
        <dbReference type="Pfam" id="PF00696"/>
    </source>
</evidence>
<dbReference type="InterPro" id="IPR001048">
    <property type="entry name" value="Asp/Glu/Uridylate_kinase"/>
</dbReference>
<evidence type="ECO:0000256" key="2">
    <source>
        <dbReference type="ARBA" id="ARBA00022679"/>
    </source>
</evidence>
<dbReference type="GO" id="GO:0005829">
    <property type="term" value="C:cytosol"/>
    <property type="evidence" value="ECO:0007669"/>
    <property type="project" value="TreeGrafter"/>
</dbReference>
<dbReference type="InterPro" id="IPR036393">
    <property type="entry name" value="AceGlu_kinase-like_sf"/>
</dbReference>
<dbReference type="GO" id="GO:0019546">
    <property type="term" value="P:L-arginine deiminase pathway"/>
    <property type="evidence" value="ECO:0007669"/>
    <property type="project" value="TreeGrafter"/>
</dbReference>
<dbReference type="InterPro" id="IPR003964">
    <property type="entry name" value="Carb_kinase"/>
</dbReference>
<keyword evidence="2 4" id="KW-0808">Transferase</keyword>
<dbReference type="PIRSF" id="PIRSF000723">
    <property type="entry name" value="Carbamate_kin"/>
    <property type="match status" value="1"/>
</dbReference>
<dbReference type="PANTHER" id="PTHR30409">
    <property type="entry name" value="CARBAMATE KINASE"/>
    <property type="match status" value="1"/>
</dbReference>
<protein>
    <recommendedName>
        <fullName evidence="4">Carbamate kinase</fullName>
    </recommendedName>
</protein>
<proteinExistence type="inferred from homology"/>
<evidence type="ECO:0000256" key="3">
    <source>
        <dbReference type="ARBA" id="ARBA00022777"/>
    </source>
</evidence>
<name>A0A8A4TEK0_SULCO</name>
<dbReference type="Pfam" id="PF00696">
    <property type="entry name" value="AA_kinase"/>
    <property type="match status" value="1"/>
</dbReference>
<evidence type="ECO:0000256" key="1">
    <source>
        <dbReference type="ARBA" id="ARBA00011066"/>
    </source>
</evidence>
<dbReference type="FunFam" id="3.40.1160.10:FF:000007">
    <property type="entry name" value="Carbamate kinase"/>
    <property type="match status" value="1"/>
</dbReference>
<dbReference type="GO" id="GO:0008804">
    <property type="term" value="F:carbamate kinase activity"/>
    <property type="evidence" value="ECO:0007669"/>
    <property type="project" value="InterPro"/>
</dbReference>
<dbReference type="EMBL" id="CP071793">
    <property type="protein sequence ID" value="QTD48053.1"/>
    <property type="molecule type" value="Genomic_DNA"/>
</dbReference>
<evidence type="ECO:0000313" key="7">
    <source>
        <dbReference type="Proteomes" id="UP000663929"/>
    </source>
</evidence>
<gene>
    <name evidence="6" type="ORF">J3U87_20915</name>
</gene>
<keyword evidence="7" id="KW-1185">Reference proteome</keyword>
<dbReference type="AlphaFoldDB" id="A0A8A4TEK0"/>
<dbReference type="PANTHER" id="PTHR30409:SF1">
    <property type="entry name" value="CARBAMATE KINASE-RELATED"/>
    <property type="match status" value="1"/>
</dbReference>
<dbReference type="SUPFAM" id="SSF53633">
    <property type="entry name" value="Carbamate kinase-like"/>
    <property type="match status" value="1"/>
</dbReference>
<dbReference type="Proteomes" id="UP000663929">
    <property type="component" value="Chromosome"/>
</dbReference>
<sequence length="314" mass="34228">MKKALIAFGGNALVKAGEIGLQKQQLDNAKEAAEMVVRLLEQGYLPIIVHGNGPQVGNVLIQQEEAANRVPPYTMDICVAQTVGSMGYMLQRSIENMIRFKGLSQKVSTVLSEVVVDAEDPGFHDPTKPVGPFYENFRAHQLESEKGWVMKEDSGRGWRRQVPSPQPLRIAQIDAIRSLVDAGFVVLACGGGGIPVYEDPNGYLIGIEAVVDKDRTSAMLGHELEAEVFIVLTGVEKVALDFGKPTQRDLDRMTVSEAARYLEEGQFPPGSMGPKIQSSIEYIRGGGREVLITTAECLLRGQVENVGTRIVPDP</sequence>
<evidence type="ECO:0000313" key="6">
    <source>
        <dbReference type="EMBL" id="QTD48053.1"/>
    </source>
</evidence>